<dbReference type="GO" id="GO:0008758">
    <property type="term" value="F:UDP-2,3-diacylglucosamine hydrolase activity"/>
    <property type="evidence" value="ECO:0007669"/>
    <property type="project" value="TreeGrafter"/>
</dbReference>
<dbReference type="SUPFAM" id="SSF56300">
    <property type="entry name" value="Metallo-dependent phosphatases"/>
    <property type="match status" value="1"/>
</dbReference>
<reference evidence="7 8" key="2">
    <citation type="journal article" date="2013" name="Genome Announc.">
        <title>Genome Sequences of Three hpAfrica2 Strains of Helicobacter pylori.</title>
        <authorList>
            <person name="Duncan S.S."/>
            <person name="Bertoli M.T."/>
            <person name="Kersulyte D."/>
            <person name="Valk P.L."/>
            <person name="Tamma S."/>
            <person name="Segal I."/>
            <person name="McClain M.S."/>
            <person name="Cover T.L."/>
            <person name="Berg D.E."/>
        </authorList>
    </citation>
    <scope>NUCLEOTIDE SEQUENCE [LARGE SCALE GENOMIC DNA]</scope>
    <source>
        <strain evidence="7 8">SouthAfrica7</strain>
    </source>
</reference>
<dbReference type="OrthoDB" id="270739at2"/>
<dbReference type="AlphaFoldDB" id="E8QSN9"/>
<keyword evidence="4" id="KW-0472">Membrane</keyword>
<dbReference type="GO" id="GO:0016020">
    <property type="term" value="C:membrane"/>
    <property type="evidence" value="ECO:0007669"/>
    <property type="project" value="GOC"/>
</dbReference>
<evidence type="ECO:0000259" key="6">
    <source>
        <dbReference type="Pfam" id="PF00149"/>
    </source>
</evidence>
<dbReference type="EMBL" id="CP002336">
    <property type="protein sequence ID" value="ADU85003.1"/>
    <property type="molecule type" value="Genomic_DNA"/>
</dbReference>
<dbReference type="eggNOG" id="COG2908">
    <property type="taxonomic scope" value="Bacteria"/>
</dbReference>
<dbReference type="HOGENOM" id="CLU_080125_0_0_7"/>
<dbReference type="PANTHER" id="PTHR34990">
    <property type="entry name" value="UDP-2,3-DIACYLGLUCOSAMINE HYDROLASE-RELATED"/>
    <property type="match status" value="1"/>
</dbReference>
<evidence type="ECO:0000256" key="4">
    <source>
        <dbReference type="ARBA" id="ARBA00023136"/>
    </source>
</evidence>
<evidence type="ECO:0000313" key="8">
    <source>
        <dbReference type="Proteomes" id="UP000007467"/>
    </source>
</evidence>
<feature type="domain" description="Calcineurin-like phosphoesterase" evidence="6">
    <location>
        <begin position="12"/>
        <end position="215"/>
    </location>
</feature>
<keyword evidence="1" id="KW-1003">Cell membrane</keyword>
<organism evidence="7 8">
    <name type="scientific">Helicobacter pylori (strain SouthAfrica7)</name>
    <dbReference type="NCBI Taxonomy" id="907239"/>
    <lineage>
        <taxon>Bacteria</taxon>
        <taxon>Pseudomonadati</taxon>
        <taxon>Campylobacterota</taxon>
        <taxon>Epsilonproteobacteria</taxon>
        <taxon>Campylobacterales</taxon>
        <taxon>Helicobacteraceae</taxon>
        <taxon>Helicobacter</taxon>
    </lineage>
</organism>
<sequence length="257" mass="30068">MLETFTLENGAVFISDAHFLPKSPYLIHTLKELLCIKPPQVFFMGDIFHVLVGYLPLDEEQQKIIDLINALSEIVQVFYFEGNHDFSMRFVLSPKVVIFERHNQPALFQYHNKRFLLAHGDLFITKAYEFYITQLTSTWARFFLTFLNLMSFKTLYPLFKKLIYQKPVRLWELEPKELKAFIEKRLKAYQNYIKNLKGIDGKIDGIDGIIEGHFHLKSAIKIPLNAPIYCPLPSFYYEQSLFKVSSSVLESSHNKDA</sequence>
<dbReference type="InterPro" id="IPR043461">
    <property type="entry name" value="LpxH-like"/>
</dbReference>
<proteinExistence type="predicted"/>
<dbReference type="PATRIC" id="fig|907239.3.peg.1042"/>
<evidence type="ECO:0000256" key="5">
    <source>
        <dbReference type="ARBA" id="ARBA00023211"/>
    </source>
</evidence>
<dbReference type="GO" id="GO:0009245">
    <property type="term" value="P:lipid A biosynthetic process"/>
    <property type="evidence" value="ECO:0007669"/>
    <property type="project" value="TreeGrafter"/>
</dbReference>
<dbReference type="InterPro" id="IPR004843">
    <property type="entry name" value="Calcineurin-like_PHP"/>
</dbReference>
<dbReference type="RefSeq" id="WP_000894379.1">
    <property type="nucleotide sequence ID" value="NC_017361.1"/>
</dbReference>
<keyword evidence="2" id="KW-0997">Cell inner membrane</keyword>
<keyword evidence="5" id="KW-0464">Manganese</keyword>
<dbReference type="GO" id="GO:0046872">
    <property type="term" value="F:metal ion binding"/>
    <property type="evidence" value="ECO:0007669"/>
    <property type="project" value="UniProtKB-KW"/>
</dbReference>
<reference evidence="8" key="1">
    <citation type="submission" date="2010-11" db="EMBL/GenBank/DDBJ databases">
        <title>Genome sequence of Helicobacter pylori strain SouthAfrica7.</title>
        <authorList>
            <person name="Kersulyte D."/>
            <person name="Segal I."/>
            <person name="Mistry R."/>
            <person name="Berg D.E."/>
        </authorList>
    </citation>
    <scope>NUCLEOTIDE SEQUENCE [LARGE SCALE GENOMIC DNA]</scope>
    <source>
        <strain evidence="8">SouthAfrica7</strain>
    </source>
</reference>
<dbReference type="InterPro" id="IPR029052">
    <property type="entry name" value="Metallo-depent_PP-like"/>
</dbReference>
<dbReference type="Proteomes" id="UP000007467">
    <property type="component" value="Chromosome"/>
</dbReference>
<evidence type="ECO:0000256" key="2">
    <source>
        <dbReference type="ARBA" id="ARBA00022519"/>
    </source>
</evidence>
<evidence type="ECO:0000313" key="7">
    <source>
        <dbReference type="EMBL" id="ADU85003.1"/>
    </source>
</evidence>
<keyword evidence="7" id="KW-0378">Hydrolase</keyword>
<gene>
    <name evidence="7" type="ordered locus">HPSA_05130</name>
</gene>
<name>E8QSN9_HELPW</name>
<dbReference type="Gene3D" id="3.60.21.10">
    <property type="match status" value="1"/>
</dbReference>
<dbReference type="Pfam" id="PF00149">
    <property type="entry name" value="Metallophos"/>
    <property type="match status" value="1"/>
</dbReference>
<keyword evidence="3" id="KW-0479">Metal-binding</keyword>
<evidence type="ECO:0000256" key="1">
    <source>
        <dbReference type="ARBA" id="ARBA00022475"/>
    </source>
</evidence>
<dbReference type="PANTHER" id="PTHR34990:SF2">
    <property type="entry name" value="BLL8164 PROTEIN"/>
    <property type="match status" value="1"/>
</dbReference>
<accession>E8QSN9</accession>
<protein>
    <submittedName>
        <fullName evidence="7">UDP-2,3-diacylglucosamine hydrolase</fullName>
    </submittedName>
</protein>
<dbReference type="KEGG" id="hes:HPSA_05130"/>
<evidence type="ECO:0000256" key="3">
    <source>
        <dbReference type="ARBA" id="ARBA00022723"/>
    </source>
</evidence>